<accession>A0A7M2RJ39</accession>
<keyword evidence="3" id="KW-1185">Reference proteome</keyword>
<dbReference type="InterPro" id="IPR051928">
    <property type="entry name" value="NorD/CobT"/>
</dbReference>
<dbReference type="PANTHER" id="PTHR41248">
    <property type="entry name" value="NORD PROTEIN"/>
    <property type="match status" value="1"/>
</dbReference>
<evidence type="ECO:0000313" key="2">
    <source>
        <dbReference type="EMBL" id="QOV20269.1"/>
    </source>
</evidence>
<proteinExistence type="predicted"/>
<dbReference type="Proteomes" id="UP000593601">
    <property type="component" value="Chromosome"/>
</dbReference>
<evidence type="ECO:0000259" key="1">
    <source>
        <dbReference type="Pfam" id="PF11775"/>
    </source>
</evidence>
<name>A0A7M2RJ39_9FIRM</name>
<dbReference type="RefSeq" id="WP_193736589.1">
    <property type="nucleotide sequence ID" value="NZ_CP063304.1"/>
</dbReference>
<organism evidence="2 3">
    <name type="scientific">Blautia liquoris</name>
    <dbReference type="NCBI Taxonomy" id="2779518"/>
    <lineage>
        <taxon>Bacteria</taxon>
        <taxon>Bacillati</taxon>
        <taxon>Bacillota</taxon>
        <taxon>Clostridia</taxon>
        <taxon>Lachnospirales</taxon>
        <taxon>Lachnospiraceae</taxon>
        <taxon>Blautia</taxon>
    </lineage>
</organism>
<dbReference type="AlphaFoldDB" id="A0A7M2RJ39"/>
<dbReference type="Pfam" id="PF11775">
    <property type="entry name" value="CobT_C"/>
    <property type="match status" value="1"/>
</dbReference>
<gene>
    <name evidence="2" type="ORF">INP51_04795</name>
</gene>
<dbReference type="SUPFAM" id="SSF53300">
    <property type="entry name" value="vWA-like"/>
    <property type="match status" value="1"/>
</dbReference>
<feature type="domain" description="Cobalamin biosynthesis protein CobT VWA" evidence="1">
    <location>
        <begin position="400"/>
        <end position="458"/>
    </location>
</feature>
<dbReference type="PANTHER" id="PTHR41248:SF1">
    <property type="entry name" value="NORD PROTEIN"/>
    <property type="match status" value="1"/>
</dbReference>
<dbReference type="Gene3D" id="3.40.50.410">
    <property type="entry name" value="von Willebrand factor, type A domain"/>
    <property type="match status" value="1"/>
</dbReference>
<dbReference type="InterPro" id="IPR036465">
    <property type="entry name" value="vWFA_dom_sf"/>
</dbReference>
<dbReference type="InterPro" id="IPR025861">
    <property type="entry name" value="CobT_VWA_dom"/>
</dbReference>
<sequence length="601" mass="69919">MREDYPGDELFEKETVDESRLELENRIKNLVWTVSGDYTLEVKPDVESFLTSQNTAIYDNIKQGAYARYLDREQLSMYLVKKVFMQAEEAPLLMLSSLCIDEAVCDRLMKEREGVKAIRKKACEEILNQDFKALSSSSVGMLELAYLREVLDGSVISTKKNMQSLDLIRSLKDTENTSQVIRVIDALYNQIVEPDFEKKKGSLSKVLAVTLDELKEYSWQDYLSEEMYEENLEVYLKRINESMATLDIRDEKEEPESPEVKEKKQKKVLVVDEAALEKMNLYVQLNYGKSYLTPQEEKSVNNQMCRGIHDECSLYFTEGILRNPVKKNYQLEYARKLRDKNRFQYHDNHWIVKRNIRILTDMLKRAMMLHDQQDFVRSDAGVINPSQMWKVGRCHDPRLFIHENKQDSMDFVVDVLIDASGSQRKRQGQVAIQAYTISETLSNLSISHRVTSYCTFWDYTVLQRFRDYEDDRKMNERIFDYMTSANNRDGLAVKAVGSQLSLREEEHKILIVLSDGKPYDVVVNRPGNKNPMPYKDKYAISDTAMEVRKLRGQGISVLGVFAGEEQDLSAERMIFGKDFAYIRDITEFPSIVGRYLVKQIE</sequence>
<dbReference type="KEGG" id="bliq:INP51_04795"/>
<reference evidence="2 3" key="1">
    <citation type="submission" date="2020-10" db="EMBL/GenBank/DDBJ databases">
        <title>Blautia liquoris sp.nov., isolated from the mud in a fermentation cellar used for the production of Chinese strong-flavoured liquor.</title>
        <authorList>
            <person name="Lu L."/>
        </authorList>
    </citation>
    <scope>NUCLEOTIDE SEQUENCE [LARGE SCALE GENOMIC DNA]</scope>
    <source>
        <strain evidence="2 3">LZLJ-3</strain>
    </source>
</reference>
<evidence type="ECO:0000313" key="3">
    <source>
        <dbReference type="Proteomes" id="UP000593601"/>
    </source>
</evidence>
<protein>
    <submittedName>
        <fullName evidence="2">Nitric oxide reductase activation protein</fullName>
    </submittedName>
</protein>
<dbReference type="EMBL" id="CP063304">
    <property type="protein sequence ID" value="QOV20269.1"/>
    <property type="molecule type" value="Genomic_DNA"/>
</dbReference>